<name>A0A4R5KC92_9MICC</name>
<dbReference type="OrthoDB" id="4374883at2"/>
<keyword evidence="1" id="KW-0472">Membrane</keyword>
<reference evidence="3 4" key="1">
    <citation type="submission" date="2019-03" db="EMBL/GenBank/DDBJ databases">
        <title>Whole genome sequence of Arthrobacter sp JH1-1.</title>
        <authorList>
            <person name="Trinh H.N."/>
        </authorList>
    </citation>
    <scope>NUCLEOTIDE SEQUENCE [LARGE SCALE GENOMIC DNA]</scope>
    <source>
        <strain evidence="3 4">JH1-1</strain>
    </source>
</reference>
<dbReference type="AlphaFoldDB" id="A0A4R5KC92"/>
<feature type="domain" description="DUF4190" evidence="2">
    <location>
        <begin position="168"/>
        <end position="221"/>
    </location>
</feature>
<dbReference type="Proteomes" id="UP000295511">
    <property type="component" value="Unassembled WGS sequence"/>
</dbReference>
<feature type="transmembrane region" description="Helical" evidence="1">
    <location>
        <begin position="167"/>
        <end position="192"/>
    </location>
</feature>
<evidence type="ECO:0000313" key="3">
    <source>
        <dbReference type="EMBL" id="TDF92851.1"/>
    </source>
</evidence>
<comment type="caution">
    <text evidence="3">The sequence shown here is derived from an EMBL/GenBank/DDBJ whole genome shotgun (WGS) entry which is preliminary data.</text>
</comment>
<evidence type="ECO:0000259" key="2">
    <source>
        <dbReference type="Pfam" id="PF13828"/>
    </source>
</evidence>
<evidence type="ECO:0000313" key="4">
    <source>
        <dbReference type="Proteomes" id="UP000295511"/>
    </source>
</evidence>
<dbReference type="EMBL" id="SMRU01000021">
    <property type="protein sequence ID" value="TDF92851.1"/>
    <property type="molecule type" value="Genomic_DNA"/>
</dbReference>
<gene>
    <name evidence="3" type="ORF">E1809_16965</name>
</gene>
<feature type="transmembrane region" description="Helical" evidence="1">
    <location>
        <begin position="56"/>
        <end position="73"/>
    </location>
</feature>
<feature type="transmembrane region" description="Helical" evidence="1">
    <location>
        <begin position="80"/>
        <end position="113"/>
    </location>
</feature>
<dbReference type="InterPro" id="IPR025241">
    <property type="entry name" value="DUF4190"/>
</dbReference>
<accession>A0A4R5KC92</accession>
<sequence>MGVIVSHSTVTEKVDLSVHKVEGRQGAEANPLFLGMAAAGVAFSLSTFFLPAGITALVGSIGVILTLNGWILFRQLSPAGWIGVLIVIVAPGVNGPAAVLDCLAMTTIALFLAEGIGRRPGTAAAAVKPAPIATRDVLTQVGVDQSGAPLYAMRAVSGTIAVDKTNVLAILSLVFGIMGGFAAIPLGHIALVQIRRTGENGRGMALAGLALAYAWVALCLVYFIYVASLFSQIK</sequence>
<dbReference type="Pfam" id="PF13828">
    <property type="entry name" value="DUF4190"/>
    <property type="match status" value="1"/>
</dbReference>
<keyword evidence="4" id="KW-1185">Reference proteome</keyword>
<feature type="transmembrane region" description="Helical" evidence="1">
    <location>
        <begin position="204"/>
        <end position="225"/>
    </location>
</feature>
<organism evidence="3 4">
    <name type="scientific">Arthrobacter terricola</name>
    <dbReference type="NCBI Taxonomy" id="2547396"/>
    <lineage>
        <taxon>Bacteria</taxon>
        <taxon>Bacillati</taxon>
        <taxon>Actinomycetota</taxon>
        <taxon>Actinomycetes</taxon>
        <taxon>Micrococcales</taxon>
        <taxon>Micrococcaceae</taxon>
        <taxon>Arthrobacter</taxon>
    </lineage>
</organism>
<proteinExistence type="predicted"/>
<evidence type="ECO:0000256" key="1">
    <source>
        <dbReference type="SAM" id="Phobius"/>
    </source>
</evidence>
<keyword evidence="1" id="KW-1133">Transmembrane helix</keyword>
<keyword evidence="1" id="KW-0812">Transmembrane</keyword>
<protein>
    <submittedName>
        <fullName evidence="3">DUF4190 domain-containing protein</fullName>
    </submittedName>
</protein>